<dbReference type="PANTHER" id="PTHR12751:SF4">
    <property type="entry name" value="PHOSPHATASE AND ACTIN REGULATOR 4"/>
    <property type="match status" value="1"/>
</dbReference>
<dbReference type="AlphaFoldDB" id="A0A091M982"/>
<feature type="compositionally biased region" description="Acidic residues" evidence="11">
    <location>
        <begin position="438"/>
        <end position="451"/>
    </location>
</feature>
<comment type="subcellular location">
    <subcellularLocation>
        <location evidence="10">Cytoplasm</location>
    </subcellularLocation>
    <subcellularLocation>
        <location evidence="10">Cell projection</location>
        <location evidence="10">Lamellipodium</location>
    </subcellularLocation>
</comment>
<evidence type="ECO:0000256" key="1">
    <source>
        <dbReference type="ARBA" id="ARBA00009795"/>
    </source>
</evidence>
<evidence type="ECO:0000256" key="4">
    <source>
        <dbReference type="ARBA" id="ARBA00022490"/>
    </source>
</evidence>
<keyword evidence="5" id="KW-0677">Repeat</keyword>
<comment type="similarity">
    <text evidence="1 10">Belongs to the phosphatase and actin regulator family.</text>
</comment>
<dbReference type="GO" id="GO:0030027">
    <property type="term" value="C:lamellipodium"/>
    <property type="evidence" value="ECO:0007669"/>
    <property type="project" value="UniProtKB-SubCell"/>
</dbReference>
<feature type="repeat" description="RPEL" evidence="9">
    <location>
        <begin position="58"/>
        <end position="83"/>
    </location>
</feature>
<dbReference type="GO" id="GO:0001755">
    <property type="term" value="P:neural crest cell migration"/>
    <property type="evidence" value="ECO:0007669"/>
    <property type="project" value="UniProtKB-UniRule"/>
</dbReference>
<dbReference type="GO" id="GO:0061386">
    <property type="term" value="P:closure of optic fissure"/>
    <property type="evidence" value="ECO:0007669"/>
    <property type="project" value="UniProtKB-UniRule"/>
</dbReference>
<dbReference type="GO" id="GO:0051726">
    <property type="term" value="P:regulation of cell cycle"/>
    <property type="evidence" value="ECO:0007669"/>
    <property type="project" value="UniProtKB-UniRule"/>
</dbReference>
<comment type="function">
    <text evidence="10">Regulator of protein phosphatase 1 (PP1) required for neural tube and optic fissure closure, and enteric neural crest cell (ENCCs) migration during development. Acts as an activator of PP1. During neural tube closure, localizes to the ventral neural tube and activates PP1, leading to down-regulate cell proliferation within cranial neural tissue and the neural retina. Also acts as a regulator of migration of enteric neural crest cells (ENCCs) by activating PP1, leading to repression of the integrin signaling through the rho/rock pathway.</text>
</comment>
<evidence type="ECO:0000256" key="3">
    <source>
        <dbReference type="ARBA" id="ARBA00022473"/>
    </source>
</evidence>
<name>A0A091M982_CARIC</name>
<proteinExistence type="inferred from homology"/>
<dbReference type="GO" id="GO:0005737">
    <property type="term" value="C:cytoplasm"/>
    <property type="evidence" value="ECO:0007669"/>
    <property type="project" value="UniProtKB-SubCell"/>
</dbReference>
<keyword evidence="6 10" id="KW-0524">Neurogenesis</keyword>
<keyword evidence="3 10" id="KW-0217">Developmental protein</keyword>
<feature type="non-terminal residue" evidence="12">
    <location>
        <position position="1"/>
    </location>
</feature>
<dbReference type="SMART" id="SM00707">
    <property type="entry name" value="RPEL"/>
    <property type="match status" value="3"/>
</dbReference>
<dbReference type="GO" id="GO:0007266">
    <property type="term" value="P:Rho protein signal transduction"/>
    <property type="evidence" value="ECO:0007669"/>
    <property type="project" value="UniProtKB-UniRule"/>
</dbReference>
<accession>A0A091M982</accession>
<keyword evidence="8 10" id="KW-0966">Cell projection</keyword>
<dbReference type="GO" id="GO:0008157">
    <property type="term" value="F:protein phosphatase 1 binding"/>
    <property type="evidence" value="ECO:0007669"/>
    <property type="project" value="UniProtKB-UniRule"/>
</dbReference>
<dbReference type="Gene3D" id="6.10.140.2130">
    <property type="match status" value="1"/>
</dbReference>
<dbReference type="Gene3D" id="6.10.140.1750">
    <property type="match status" value="1"/>
</dbReference>
<feature type="non-terminal residue" evidence="12">
    <location>
        <position position="676"/>
    </location>
</feature>
<dbReference type="InterPro" id="IPR004018">
    <property type="entry name" value="RPEL_repeat"/>
</dbReference>
<evidence type="ECO:0000256" key="10">
    <source>
        <dbReference type="RuleBase" id="RU367131"/>
    </source>
</evidence>
<feature type="compositionally biased region" description="Basic and acidic residues" evidence="11">
    <location>
        <begin position="350"/>
        <end position="362"/>
    </location>
</feature>
<evidence type="ECO:0000256" key="6">
    <source>
        <dbReference type="ARBA" id="ARBA00022902"/>
    </source>
</evidence>
<reference evidence="12 13" key="1">
    <citation type="submission" date="2014-04" db="EMBL/GenBank/DDBJ databases">
        <title>Genome evolution of avian class.</title>
        <authorList>
            <person name="Zhang G."/>
            <person name="Li C."/>
        </authorList>
    </citation>
    <scope>NUCLEOTIDE SEQUENCE [LARGE SCALE GENOMIC DNA]</scope>
    <source>
        <strain evidence="12">BGI_N322</strain>
    </source>
</reference>
<keyword evidence="13" id="KW-1185">Reference proteome</keyword>
<evidence type="ECO:0000313" key="12">
    <source>
        <dbReference type="EMBL" id="KFP67134.1"/>
    </source>
</evidence>
<sequence>EEVDHPPTDASMGVDVLESGDTTPPTKRKSKFSGFGKIFKPWKWRKKKSSDKFKETSEVLERKISMRKPREELVKRGVLLEDPEQGESANELLLLSVFCVADLPLAKPHPCSHSFLGDKFKGSLLIHSGPELETPQEPYIPRQPLLPPKRPPSTSQEANEAQAKDPTPASSTAKTAPSTTAAVAAKTVNSTAAPSPAPRTLPPALASANTTAPTSTTSTAPAKQAPVPPPKPVNRNSNSVIAELSQAMNSGTGLSKPSPPLPPKRGLLPNNTSEAAITSKLPNDRTVTANRPAPITMHITSAYPPPSPSPPLPTHIPPEPPRIPLPASTPILDPPRSLDLPKETLPPPPEDFRSSEVSKRTAEQGFGEPHVLPRLPQIPLHIRIQQALASPLPVTPPAEGSHRAHSLLFENDGFGEDSGTLGRTRSLPVTIEMLKVPDDEEEEDDDQEEEQNLGPRVYIGDVPSVTVIPKLVPQVLPEEQEGDEGMSDSDSEGPILYKDDEDEEEDESHNSTLANKVKRKDTLAIKLGNATMPQEEKIVFPRKSKEEWNEIRHQIGTTLIRRLSQRPTAEELEQRNILQPKNEADRQAEKREIKRRLTRKLSQRPTVAELQARKILRFNEYVEVTDAQDYDRRADKPWTKLTPADKAAIRKELNEFKSCEMEVHEDSRQFTRYHRP</sequence>
<feature type="compositionally biased region" description="Pro residues" evidence="11">
    <location>
        <begin position="303"/>
        <end position="324"/>
    </location>
</feature>
<evidence type="ECO:0000256" key="9">
    <source>
        <dbReference type="PROSITE-ProRule" id="PRU00401"/>
    </source>
</evidence>
<dbReference type="GO" id="GO:0001843">
    <property type="term" value="P:neural tube closure"/>
    <property type="evidence" value="ECO:0007669"/>
    <property type="project" value="UniProtKB-UniRule"/>
</dbReference>
<evidence type="ECO:0000256" key="7">
    <source>
        <dbReference type="ARBA" id="ARBA00023203"/>
    </source>
</evidence>
<comment type="subunit">
    <text evidence="2 10">Binds PPP1CA and actin.</text>
</comment>
<evidence type="ECO:0000256" key="11">
    <source>
        <dbReference type="SAM" id="MobiDB-lite"/>
    </source>
</evidence>
<organism evidence="12 13">
    <name type="scientific">Cariama cristata</name>
    <name type="common">Red-legged seriema</name>
    <dbReference type="NCBI Taxonomy" id="54380"/>
    <lineage>
        <taxon>Eukaryota</taxon>
        <taxon>Metazoa</taxon>
        <taxon>Chordata</taxon>
        <taxon>Craniata</taxon>
        <taxon>Vertebrata</taxon>
        <taxon>Euteleostomi</taxon>
        <taxon>Archelosauria</taxon>
        <taxon>Archosauria</taxon>
        <taxon>Dinosauria</taxon>
        <taxon>Saurischia</taxon>
        <taxon>Theropoda</taxon>
        <taxon>Coelurosauria</taxon>
        <taxon>Aves</taxon>
        <taxon>Neognathae</taxon>
        <taxon>Neoaves</taxon>
        <taxon>Telluraves</taxon>
        <taxon>Australaves</taxon>
        <taxon>Cariamiformes</taxon>
        <taxon>Cariamidae</taxon>
        <taxon>Cariama</taxon>
    </lineage>
</organism>
<dbReference type="EMBL" id="KK522990">
    <property type="protein sequence ID" value="KFP67134.1"/>
    <property type="molecule type" value="Genomic_DNA"/>
</dbReference>
<evidence type="ECO:0000256" key="5">
    <source>
        <dbReference type="ARBA" id="ARBA00022737"/>
    </source>
</evidence>
<feature type="region of interest" description="Disordered" evidence="11">
    <location>
        <begin position="129"/>
        <end position="271"/>
    </location>
</feature>
<gene>
    <name evidence="12" type="ORF">N322_04700</name>
</gene>
<evidence type="ECO:0000256" key="2">
    <source>
        <dbReference type="ARBA" id="ARBA00011844"/>
    </source>
</evidence>
<dbReference type="PROSITE" id="PS51073">
    <property type="entry name" value="RPEL"/>
    <property type="match status" value="3"/>
</dbReference>
<keyword evidence="7 10" id="KW-0009">Actin-binding</keyword>
<dbReference type="GO" id="GO:0030036">
    <property type="term" value="P:actin cytoskeleton organization"/>
    <property type="evidence" value="ECO:0007669"/>
    <property type="project" value="UniProtKB-UniRule"/>
</dbReference>
<feature type="compositionally biased region" description="Acidic residues" evidence="11">
    <location>
        <begin position="478"/>
        <end position="491"/>
    </location>
</feature>
<dbReference type="Pfam" id="PF02755">
    <property type="entry name" value="RPEL"/>
    <property type="match status" value="3"/>
</dbReference>
<dbReference type="Proteomes" id="UP000054116">
    <property type="component" value="Unassembled WGS sequence"/>
</dbReference>
<evidence type="ECO:0000313" key="13">
    <source>
        <dbReference type="Proteomes" id="UP000054116"/>
    </source>
</evidence>
<feature type="repeat" description="RPEL" evidence="9">
    <location>
        <begin position="557"/>
        <end position="582"/>
    </location>
</feature>
<feature type="region of interest" description="Disordered" evidence="11">
    <location>
        <begin position="1"/>
        <end position="32"/>
    </location>
</feature>
<evidence type="ECO:0000256" key="8">
    <source>
        <dbReference type="ARBA" id="ARBA00023273"/>
    </source>
</evidence>
<dbReference type="PANTHER" id="PTHR12751">
    <property type="entry name" value="PHOSPHATASE AND ACTIN REGULATOR PHACTR"/>
    <property type="match status" value="1"/>
</dbReference>
<feature type="region of interest" description="Disordered" evidence="11">
    <location>
        <begin position="410"/>
        <end position="520"/>
    </location>
</feature>
<keyword evidence="4 10" id="KW-0963">Cytoplasm</keyword>
<feature type="compositionally biased region" description="Low complexity" evidence="11">
    <location>
        <begin position="167"/>
        <end position="193"/>
    </location>
</feature>
<feature type="region of interest" description="Disordered" evidence="11">
    <location>
        <begin position="297"/>
        <end position="372"/>
    </location>
</feature>
<feature type="repeat" description="RPEL" evidence="9">
    <location>
        <begin position="595"/>
        <end position="620"/>
    </location>
</feature>
<protein>
    <recommendedName>
        <fullName evidence="10">Phosphatase and actin regulator 4</fullName>
    </recommendedName>
</protein>
<feature type="compositionally biased region" description="Low complexity" evidence="11">
    <location>
        <begin position="202"/>
        <end position="225"/>
    </location>
</feature>
<dbReference type="GO" id="GO:0048484">
    <property type="term" value="P:enteric nervous system development"/>
    <property type="evidence" value="ECO:0007669"/>
    <property type="project" value="UniProtKB-UniRule"/>
</dbReference>
<dbReference type="GO" id="GO:0072542">
    <property type="term" value="F:protein phosphatase activator activity"/>
    <property type="evidence" value="ECO:0007669"/>
    <property type="project" value="UniProtKB-UniRule"/>
</dbReference>
<dbReference type="GO" id="GO:0003779">
    <property type="term" value="F:actin binding"/>
    <property type="evidence" value="ECO:0007669"/>
    <property type="project" value="UniProtKB-UniRule"/>
</dbReference>
<feature type="compositionally biased region" description="Polar residues" evidence="11">
    <location>
        <begin position="234"/>
        <end position="252"/>
    </location>
</feature>
<dbReference type="GO" id="GO:2001045">
    <property type="term" value="P:negative regulation of integrin-mediated signaling pathway"/>
    <property type="evidence" value="ECO:0007669"/>
    <property type="project" value="UniProtKB-UniRule"/>
</dbReference>